<proteinExistence type="predicted"/>
<name>A0AC35FPX6_9BILA</name>
<accession>A0AC35FPX6</accession>
<dbReference type="WBParaSite" id="PS1159_v2.g1969.t1">
    <property type="protein sequence ID" value="PS1159_v2.g1969.t1"/>
    <property type="gene ID" value="PS1159_v2.g1969"/>
</dbReference>
<protein>
    <submittedName>
        <fullName evidence="2">ABC transmembrane type-1 domain-containing protein</fullName>
    </submittedName>
</protein>
<evidence type="ECO:0000313" key="1">
    <source>
        <dbReference type="Proteomes" id="UP000887580"/>
    </source>
</evidence>
<reference evidence="2" key="1">
    <citation type="submission" date="2022-11" db="UniProtKB">
        <authorList>
            <consortium name="WormBaseParasite"/>
        </authorList>
    </citation>
    <scope>IDENTIFICATION</scope>
</reference>
<evidence type="ECO:0000313" key="2">
    <source>
        <dbReference type="WBParaSite" id="PS1159_v2.g1969.t1"/>
    </source>
</evidence>
<dbReference type="Proteomes" id="UP000887580">
    <property type="component" value="Unplaced"/>
</dbReference>
<organism evidence="1 2">
    <name type="scientific">Panagrolaimus sp. PS1159</name>
    <dbReference type="NCBI Taxonomy" id="55785"/>
    <lineage>
        <taxon>Eukaryota</taxon>
        <taxon>Metazoa</taxon>
        <taxon>Ecdysozoa</taxon>
        <taxon>Nematoda</taxon>
        <taxon>Chromadorea</taxon>
        <taxon>Rhabditida</taxon>
        <taxon>Tylenchina</taxon>
        <taxon>Panagrolaimomorpha</taxon>
        <taxon>Panagrolaimoidea</taxon>
        <taxon>Panagrolaimidae</taxon>
        <taxon>Panagrolaimus</taxon>
    </lineage>
</organism>
<sequence>MCLIGLYSVIEKNVFYGIATICFFLPFNFFTFKVFTKIQKKQMQTKDARLKMITDILSGIKILKLYAWEIPMGKMIMKNRQAEVSLQKRMHFCTTLTSIAFNAYPIVATIVCLIGYIIFDGKQLTPEIAFLTLLFFNLMRSSIYAIPQLTQQMIKAKISFDRIQKFLLEDEVPEIKNTMDPSNKDTIVELYNSTFSWSHEDFEASIPVLKSLTLEIKEGELIGII</sequence>